<dbReference type="InterPro" id="IPR003660">
    <property type="entry name" value="HAMP_dom"/>
</dbReference>
<keyword evidence="12" id="KW-1185">Reference proteome</keyword>
<dbReference type="SUPFAM" id="SSF158472">
    <property type="entry name" value="HAMP domain-like"/>
    <property type="match status" value="1"/>
</dbReference>
<keyword evidence="4" id="KW-0597">Phosphoprotein</keyword>
<dbReference type="PANTHER" id="PTHR43065">
    <property type="entry name" value="SENSOR HISTIDINE KINASE"/>
    <property type="match status" value="1"/>
</dbReference>
<evidence type="ECO:0000259" key="9">
    <source>
        <dbReference type="PROSITE" id="PS50109"/>
    </source>
</evidence>
<dbReference type="PRINTS" id="PR00344">
    <property type="entry name" value="BCTRLSENSOR"/>
</dbReference>
<dbReference type="PROSITE" id="PS50109">
    <property type="entry name" value="HIS_KIN"/>
    <property type="match status" value="1"/>
</dbReference>
<evidence type="ECO:0000256" key="1">
    <source>
        <dbReference type="ARBA" id="ARBA00000085"/>
    </source>
</evidence>
<dbReference type="SMART" id="SM00387">
    <property type="entry name" value="HATPase_c"/>
    <property type="match status" value="1"/>
</dbReference>
<dbReference type="EC" id="2.7.13.3" evidence="3"/>
<evidence type="ECO:0000256" key="5">
    <source>
        <dbReference type="ARBA" id="ARBA00022679"/>
    </source>
</evidence>
<evidence type="ECO:0000313" key="11">
    <source>
        <dbReference type="EMBL" id="GAA3922259.1"/>
    </source>
</evidence>
<name>A0ABP7MG69_9GAMM</name>
<dbReference type="InterPro" id="IPR036890">
    <property type="entry name" value="HATPase_C_sf"/>
</dbReference>
<keyword evidence="6" id="KW-0418">Kinase</keyword>
<dbReference type="PANTHER" id="PTHR43065:SF47">
    <property type="match status" value="1"/>
</dbReference>
<evidence type="ECO:0000256" key="2">
    <source>
        <dbReference type="ARBA" id="ARBA00004370"/>
    </source>
</evidence>
<feature type="transmembrane region" description="Helical" evidence="8">
    <location>
        <begin position="295"/>
        <end position="315"/>
    </location>
</feature>
<evidence type="ECO:0000313" key="12">
    <source>
        <dbReference type="Proteomes" id="UP001501565"/>
    </source>
</evidence>
<protein>
    <recommendedName>
        <fullName evidence="3">histidine kinase</fullName>
        <ecNumber evidence="3">2.7.13.3</ecNumber>
    </recommendedName>
</protein>
<comment type="subcellular location">
    <subcellularLocation>
        <location evidence="2">Membrane</location>
    </subcellularLocation>
</comment>
<proteinExistence type="predicted"/>
<evidence type="ECO:0000256" key="4">
    <source>
        <dbReference type="ARBA" id="ARBA00022553"/>
    </source>
</evidence>
<gene>
    <name evidence="11" type="ORF">GCM10022277_17820</name>
</gene>
<feature type="coiled-coil region" evidence="7">
    <location>
        <begin position="399"/>
        <end position="426"/>
    </location>
</feature>
<comment type="caution">
    <text evidence="11">The sequence shown here is derived from an EMBL/GenBank/DDBJ whole genome shotgun (WGS) entry which is preliminary data.</text>
</comment>
<dbReference type="CDD" id="cd00075">
    <property type="entry name" value="HATPase"/>
    <property type="match status" value="1"/>
</dbReference>
<feature type="domain" description="Histidine kinase" evidence="9">
    <location>
        <begin position="438"/>
        <end position="669"/>
    </location>
</feature>
<dbReference type="Gene3D" id="1.10.287.130">
    <property type="match status" value="1"/>
</dbReference>
<dbReference type="Gene3D" id="6.10.340.10">
    <property type="match status" value="1"/>
</dbReference>
<dbReference type="InterPro" id="IPR004358">
    <property type="entry name" value="Sig_transdc_His_kin-like_C"/>
</dbReference>
<dbReference type="InterPro" id="IPR003594">
    <property type="entry name" value="HATPase_dom"/>
</dbReference>
<dbReference type="Proteomes" id="UP001501565">
    <property type="component" value="Unassembled WGS sequence"/>
</dbReference>
<feature type="domain" description="HAMP" evidence="10">
    <location>
        <begin position="320"/>
        <end position="373"/>
    </location>
</feature>
<dbReference type="Pfam" id="PF02518">
    <property type="entry name" value="HATPase_c"/>
    <property type="match status" value="1"/>
</dbReference>
<evidence type="ECO:0000259" key="10">
    <source>
        <dbReference type="PROSITE" id="PS50885"/>
    </source>
</evidence>
<evidence type="ECO:0000256" key="3">
    <source>
        <dbReference type="ARBA" id="ARBA00012438"/>
    </source>
</evidence>
<organism evidence="11 12">
    <name type="scientific">Litoribacillus peritrichatus</name>
    <dbReference type="NCBI Taxonomy" id="718191"/>
    <lineage>
        <taxon>Bacteria</taxon>
        <taxon>Pseudomonadati</taxon>
        <taxon>Pseudomonadota</taxon>
        <taxon>Gammaproteobacteria</taxon>
        <taxon>Oceanospirillales</taxon>
        <taxon>Oceanospirillaceae</taxon>
        <taxon>Litoribacillus</taxon>
    </lineage>
</organism>
<keyword evidence="8" id="KW-0812">Transmembrane</keyword>
<evidence type="ECO:0000256" key="7">
    <source>
        <dbReference type="SAM" id="Coils"/>
    </source>
</evidence>
<dbReference type="Gene3D" id="3.30.565.10">
    <property type="entry name" value="Histidine kinase-like ATPase, C-terminal domain"/>
    <property type="match status" value="1"/>
</dbReference>
<sequence length="684" mass="76707">MQGTLEDFFLQIKERLTSALERNQIRDQIHLITLLSSAGLLISIIVLVLLGLTLNSFMDAQAILLEDERALSNVRFEHSGIQGHMQEFMRRPSPKKAHNFQNKLNALKDTTQQLGDLAKDEHLVDLHEKVQYQLGHYQDRFNYLWEKFQELGLGLDKGLQSQLLAHAKKLNQVLESHGDETLQIALLKIRQNEKDYFLTNLSIMLIEMKQLYDEFLEKLQQSTLNEADQTIIVELLGGYYNTFVQASYINAEIQQAKLDLEDSHETLAPDLFTWMERVRYDLVNQQAIIKGRIQALILFLVITAVIVGGAVYWAGRFVSSMISSPVSKIVTTLEMLAQGNRDLDIPYRNLDNEIGQIAKAAEVFRASLYEAEKGAVAEAKRQALVESNLELESKVKKRTDELAKRNTELNEAVEKLQVAQHELLEREKLAALGSLVAGVSHELNTPLGNALTVLTSISIERTIIDEAFVAGQITQTQLKGFLEYSQSGLELAEKNLSRASALVKNFKQVAVDQTSESRRQFDLKEVTIEVIETLKPSFKHQNFEFLTDISSMILLDSYPGPYGQVISNLINNACLHGFDGRPYGSIRVSAKRVDDQVVVVVSDDGVGMPEEIQKRIFEPFYTTKLGQGGSGLGMNIVYNMVTGILGGRIQIFSQPDKGTQVELKLPLNAPESHGLDNSMVFGQG</sequence>
<comment type="catalytic activity">
    <reaction evidence="1">
        <text>ATP + protein L-histidine = ADP + protein N-phospho-L-histidine.</text>
        <dbReference type="EC" id="2.7.13.3"/>
    </reaction>
</comment>
<keyword evidence="5" id="KW-0808">Transferase</keyword>
<dbReference type="SUPFAM" id="SSF55874">
    <property type="entry name" value="ATPase domain of HSP90 chaperone/DNA topoisomerase II/histidine kinase"/>
    <property type="match status" value="1"/>
</dbReference>
<keyword evidence="7" id="KW-0175">Coiled coil</keyword>
<dbReference type="InterPro" id="IPR036097">
    <property type="entry name" value="HisK_dim/P_sf"/>
</dbReference>
<evidence type="ECO:0000256" key="8">
    <source>
        <dbReference type="SAM" id="Phobius"/>
    </source>
</evidence>
<accession>A0ABP7MG69</accession>
<dbReference type="InterPro" id="IPR005467">
    <property type="entry name" value="His_kinase_dom"/>
</dbReference>
<dbReference type="SUPFAM" id="SSF47384">
    <property type="entry name" value="Homodimeric domain of signal transducing histidine kinase"/>
    <property type="match status" value="1"/>
</dbReference>
<feature type="transmembrane region" description="Helical" evidence="8">
    <location>
        <begin position="29"/>
        <end position="52"/>
    </location>
</feature>
<keyword evidence="8" id="KW-1133">Transmembrane helix</keyword>
<reference evidence="12" key="1">
    <citation type="journal article" date="2019" name="Int. J. Syst. Evol. Microbiol.">
        <title>The Global Catalogue of Microorganisms (GCM) 10K type strain sequencing project: providing services to taxonomists for standard genome sequencing and annotation.</title>
        <authorList>
            <consortium name="The Broad Institute Genomics Platform"/>
            <consortium name="The Broad Institute Genome Sequencing Center for Infectious Disease"/>
            <person name="Wu L."/>
            <person name="Ma J."/>
        </authorList>
    </citation>
    <scope>NUCLEOTIDE SEQUENCE [LARGE SCALE GENOMIC DNA]</scope>
    <source>
        <strain evidence="12">JCM 17551</strain>
    </source>
</reference>
<keyword evidence="8" id="KW-0472">Membrane</keyword>
<dbReference type="PROSITE" id="PS50885">
    <property type="entry name" value="HAMP"/>
    <property type="match status" value="1"/>
</dbReference>
<dbReference type="EMBL" id="BAABBN010000004">
    <property type="protein sequence ID" value="GAA3922259.1"/>
    <property type="molecule type" value="Genomic_DNA"/>
</dbReference>
<evidence type="ECO:0000256" key="6">
    <source>
        <dbReference type="ARBA" id="ARBA00022777"/>
    </source>
</evidence>